<evidence type="ECO:0000256" key="3">
    <source>
        <dbReference type="ARBA" id="ARBA00022824"/>
    </source>
</evidence>
<name>U1G411_ENDPU</name>
<dbReference type="PANTHER" id="PTHR40787:SF3">
    <property type="entry name" value="PROTEIN TRANSPORT PROTEIN SEC39"/>
    <property type="match status" value="1"/>
</dbReference>
<dbReference type="GO" id="GO:0006890">
    <property type="term" value="P:retrograde vesicle-mediated transport, Golgi to endoplasmic reticulum"/>
    <property type="evidence" value="ECO:0007669"/>
    <property type="project" value="InterPro"/>
</dbReference>
<reference evidence="8" key="1">
    <citation type="journal article" date="2014" name="BMC Genomics">
        <title>Genome characteristics reveal the impact of lichenization on lichen-forming fungus Endocarpon pusillum Hedwig (Verrucariales, Ascomycota).</title>
        <authorList>
            <person name="Wang Y.-Y."/>
            <person name="Liu B."/>
            <person name="Zhang X.-Y."/>
            <person name="Zhou Q.-M."/>
            <person name="Zhang T."/>
            <person name="Li H."/>
            <person name="Yu Y.-F."/>
            <person name="Zhang X.-L."/>
            <person name="Hao X.-Y."/>
            <person name="Wang M."/>
            <person name="Wang L."/>
            <person name="Wei J.-C."/>
        </authorList>
    </citation>
    <scope>NUCLEOTIDE SEQUENCE [LARGE SCALE GENOMIC DNA]</scope>
    <source>
        <strain evidence="8">Z07020 / HMAS-L-300199</strain>
    </source>
</reference>
<evidence type="ECO:0000313" key="8">
    <source>
        <dbReference type="Proteomes" id="UP000019373"/>
    </source>
</evidence>
<comment type="subcellular location">
    <subcellularLocation>
        <location evidence="1">Endoplasmic reticulum</location>
    </subcellularLocation>
</comment>
<evidence type="ECO:0000256" key="2">
    <source>
        <dbReference type="ARBA" id="ARBA00022448"/>
    </source>
</evidence>
<accession>U1G411</accession>
<dbReference type="PANTHER" id="PTHR40787">
    <property type="entry name" value="SECRETED PROTEIN"/>
    <property type="match status" value="1"/>
</dbReference>
<dbReference type="InterPro" id="IPR013244">
    <property type="entry name" value="Sec39_domain"/>
</dbReference>
<keyword evidence="2" id="KW-0813">Transport</keyword>
<evidence type="ECO:0000256" key="1">
    <source>
        <dbReference type="ARBA" id="ARBA00004240"/>
    </source>
</evidence>
<dbReference type="Proteomes" id="UP000019373">
    <property type="component" value="Unassembled WGS sequence"/>
</dbReference>
<proteinExistence type="predicted"/>
<keyword evidence="4" id="KW-0653">Protein transport</keyword>
<dbReference type="RefSeq" id="XP_007802269.1">
    <property type="nucleotide sequence ID" value="XM_007804078.1"/>
</dbReference>
<keyword evidence="3" id="KW-0256">Endoplasmic reticulum</keyword>
<dbReference type="GO" id="GO:0005783">
    <property type="term" value="C:endoplasmic reticulum"/>
    <property type="evidence" value="ECO:0007669"/>
    <property type="project" value="UniProtKB-SubCell"/>
</dbReference>
<evidence type="ECO:0000259" key="6">
    <source>
        <dbReference type="Pfam" id="PF08314"/>
    </source>
</evidence>
<feature type="domain" description="Sec39" evidence="6">
    <location>
        <begin position="13"/>
        <end position="789"/>
    </location>
</feature>
<evidence type="ECO:0000313" key="7">
    <source>
        <dbReference type="EMBL" id="ERF72042.1"/>
    </source>
</evidence>
<sequence length="944" mass="104365">MADVQGLSAAHIIVLATELCFKTDFQDFQVLQHQRPDVLAAELCCRILLTFVSGNEDPEQYVPLLKQLRGLIVEDGSSKNIDVSSVEELNEAEARSRIQQMRLVRLKSFDSEGFATQDVVSRFVIQQAYRIDTETGDLPAILHLVEPFVDGVEPLRRWLISSLLPLLRLDYEYYSEGGSGLSLVAIHDLAGTEGLNLLLQRARTEEGRQHIGRDLRGIVGPWMYGDRSSKRRKLSPSFRRASIAGQESSLAPERSGWQDVNEWILETSLGDYDLAAEAICKWDGPRDVDLGGYESAPQESTDADTVLSIHYGQAALATVYATDHTSSQANRNSWRILERVADIAGVHLPRHSDIEGLPNESEQPESIITIPRSELATDNLLEPHHALTRPSTASLKFLRAILTSIRILEELRCQQRLSCRDATFLALYATEQVQRRELHRALQNLARMASAETDWQLTRNKILWLSRWGSVAPSLSEEENHRALFWRVSRENVETELFGALLTAKQYQTAISLYLADTDSTPLPLFLVEKIVEHETLNAYDNASNGNRSRGGLKRASEILKAFSPHFAPSSPVNRIEHLLAATHSLSFYQLTLQHGVPFQPVSIRVHHDPISLISKVLEQNSKAYTKLDDLLSIGRGFVAAGLPISSIEEDEPSIPTSEDNMESKMLESDHRITYDAIISALSSNDFDTAYSYILTRLSPSPQPSSSTSGPADDTSWRAAYAAGRHRLPPSASPSAKIDILSKRMELLSLALMLVPDPSSLPSMLSTWQACEKELNDLRAREAAEEKAWDDRGDNISSVPGGFGMEDRDADIAETQRERERRRAAEVGKRFDEHEAPMGLFDVARGAARAIGKSAFPLRAPAGAQGVRVNDSPTSYGDPSRSSDEYGRGAGGSGDEGQHNRIRKRDMVSNMVTGGLVSGLGWVLGAQPVDKDAAGHGRRESAGD</sequence>
<dbReference type="GeneID" id="19239913"/>
<gene>
    <name evidence="7" type="ORF">EPUS_04960</name>
</gene>
<keyword evidence="8" id="KW-1185">Reference proteome</keyword>
<dbReference type="AlphaFoldDB" id="U1G411"/>
<dbReference type="OMA" id="GMKRAYD"/>
<dbReference type="Pfam" id="PF08314">
    <property type="entry name" value="Sec39"/>
    <property type="match status" value="1"/>
</dbReference>
<dbReference type="EMBL" id="KE721116">
    <property type="protein sequence ID" value="ERF72042.1"/>
    <property type="molecule type" value="Genomic_DNA"/>
</dbReference>
<evidence type="ECO:0000256" key="4">
    <source>
        <dbReference type="ARBA" id="ARBA00022927"/>
    </source>
</evidence>
<dbReference type="OrthoDB" id="342024at2759"/>
<feature type="region of interest" description="Disordered" evidence="5">
    <location>
        <begin position="864"/>
        <end position="907"/>
    </location>
</feature>
<protein>
    <recommendedName>
        <fullName evidence="6">Sec39 domain-containing protein</fullName>
    </recommendedName>
</protein>
<dbReference type="eggNOG" id="ENOG502R87S">
    <property type="taxonomic scope" value="Eukaryota"/>
</dbReference>
<evidence type="ECO:0000256" key="5">
    <source>
        <dbReference type="SAM" id="MobiDB-lite"/>
    </source>
</evidence>
<organism evidence="7 8">
    <name type="scientific">Endocarpon pusillum (strain Z07020 / HMAS-L-300199)</name>
    <name type="common">Lichen-forming fungus</name>
    <dbReference type="NCBI Taxonomy" id="1263415"/>
    <lineage>
        <taxon>Eukaryota</taxon>
        <taxon>Fungi</taxon>
        <taxon>Dikarya</taxon>
        <taxon>Ascomycota</taxon>
        <taxon>Pezizomycotina</taxon>
        <taxon>Eurotiomycetes</taxon>
        <taxon>Chaetothyriomycetidae</taxon>
        <taxon>Verrucariales</taxon>
        <taxon>Verrucariaceae</taxon>
        <taxon>Endocarpon</taxon>
    </lineage>
</organism>
<dbReference type="GO" id="GO:0015031">
    <property type="term" value="P:protein transport"/>
    <property type="evidence" value="ECO:0007669"/>
    <property type="project" value="UniProtKB-KW"/>
</dbReference>
<dbReference type="HOGENOM" id="CLU_006056_0_0_1"/>